<gene>
    <name evidence="5" type="ORF">C1E23_07730</name>
</gene>
<evidence type="ECO:0000259" key="4">
    <source>
        <dbReference type="Pfam" id="PF01420"/>
    </source>
</evidence>
<dbReference type="AlphaFoldDB" id="A0A4Q7IRG3"/>
<dbReference type="SUPFAM" id="SSF116734">
    <property type="entry name" value="DNA methylase specificity domain"/>
    <property type="match status" value="2"/>
</dbReference>
<evidence type="ECO:0000256" key="3">
    <source>
        <dbReference type="ARBA" id="ARBA00023125"/>
    </source>
</evidence>
<comment type="caution">
    <text evidence="5">The sequence shown here is derived from an EMBL/GenBank/DDBJ whole genome shotgun (WGS) entry which is preliminary data.</text>
</comment>
<comment type="similarity">
    <text evidence="1">Belongs to the type-I restriction system S methylase family.</text>
</comment>
<evidence type="ECO:0000256" key="2">
    <source>
        <dbReference type="ARBA" id="ARBA00022747"/>
    </source>
</evidence>
<dbReference type="InterPro" id="IPR044946">
    <property type="entry name" value="Restrct_endonuc_typeI_TRD_sf"/>
</dbReference>
<feature type="domain" description="Type I restriction modification DNA specificity" evidence="4">
    <location>
        <begin position="285"/>
        <end position="392"/>
    </location>
</feature>
<dbReference type="Pfam" id="PF01420">
    <property type="entry name" value="Methylase_S"/>
    <property type="match status" value="2"/>
</dbReference>
<proteinExistence type="inferred from homology"/>
<dbReference type="Gene3D" id="3.90.220.20">
    <property type="entry name" value="DNA methylase specificity domains"/>
    <property type="match status" value="2"/>
</dbReference>
<dbReference type="PANTHER" id="PTHR30408:SF12">
    <property type="entry name" value="TYPE I RESTRICTION ENZYME MJAVIII SPECIFICITY SUBUNIT"/>
    <property type="match status" value="1"/>
</dbReference>
<keyword evidence="2" id="KW-0680">Restriction system</keyword>
<reference evidence="5 6" key="1">
    <citation type="submission" date="2018-01" db="EMBL/GenBank/DDBJ databases">
        <title>Co-occurrence of chitin degradation, pigmentation and bioactivity in marine Pseudoalteromonas.</title>
        <authorList>
            <person name="Paulsen S."/>
            <person name="Gram L."/>
            <person name="Machado H."/>
        </authorList>
    </citation>
    <scope>NUCLEOTIDE SEQUENCE [LARGE SCALE GENOMIC DNA]</scope>
    <source>
        <strain evidence="5 6">S3898</strain>
    </source>
</reference>
<sequence>MKKINLEPPLRFSEFHQEYRTGSFLKFGSFYYGKSAPKWSLSEDAKTPCVRYGELYSTFSGEVDSIRSYTNIPKEKLKFSSGGEVLIPRVGENPLDFSKASYLPLKDIAIGEMISVYETEENGRYITQYIRGKLTKKFARVVEGGNVSNLYFRYLEPIEIALPSLNEQKKVADLFDKLDKKINLLKKKYDLLERYKKGAMQKIFKQDIRFKDENGSDFPNWTTERIDYFIERYNNPVDVDPNESYRQIGIRSHGKGVFHKESIQGHELGDKRVFWVHPDAFVVNIVFAWEHAVAKTSKDEKGFIASHRFPMFLPKDSRVDLRFFTLFFLSKRGKYLLELASPGGAGRNKTLGQSNFAELKVTFPCLEEQKRIADFNDSLEEKLETVKKQIELTKTFKKGLLQQMFV</sequence>
<dbReference type="GO" id="GO:0009307">
    <property type="term" value="P:DNA restriction-modification system"/>
    <property type="evidence" value="ECO:0007669"/>
    <property type="project" value="UniProtKB-KW"/>
</dbReference>
<dbReference type="RefSeq" id="WP_130255022.1">
    <property type="nucleotide sequence ID" value="NZ_PPSX01000022.1"/>
</dbReference>
<dbReference type="InterPro" id="IPR052021">
    <property type="entry name" value="Type-I_RS_S_subunit"/>
</dbReference>
<protein>
    <recommendedName>
        <fullName evidence="4">Type I restriction modification DNA specificity domain-containing protein</fullName>
    </recommendedName>
</protein>
<dbReference type="PANTHER" id="PTHR30408">
    <property type="entry name" value="TYPE-1 RESTRICTION ENZYME ECOKI SPECIFICITY PROTEIN"/>
    <property type="match status" value="1"/>
</dbReference>
<accession>A0A4Q7IRG3</accession>
<organism evidence="5 6">
    <name type="scientific">Pseudoalteromonas phenolica</name>
    <dbReference type="NCBI Taxonomy" id="161398"/>
    <lineage>
        <taxon>Bacteria</taxon>
        <taxon>Pseudomonadati</taxon>
        <taxon>Pseudomonadota</taxon>
        <taxon>Gammaproteobacteria</taxon>
        <taxon>Alteromonadales</taxon>
        <taxon>Pseudoalteromonadaceae</taxon>
        <taxon>Pseudoalteromonas</taxon>
    </lineage>
</organism>
<name>A0A4Q7IRG3_9GAMM</name>
<dbReference type="EMBL" id="PPSX01000022">
    <property type="protein sequence ID" value="RZQ53747.1"/>
    <property type="molecule type" value="Genomic_DNA"/>
</dbReference>
<dbReference type="InterPro" id="IPR000055">
    <property type="entry name" value="Restrct_endonuc_typeI_TRD"/>
</dbReference>
<feature type="domain" description="Type I restriction modification DNA specificity" evidence="4">
    <location>
        <begin position="74"/>
        <end position="194"/>
    </location>
</feature>
<evidence type="ECO:0000256" key="1">
    <source>
        <dbReference type="ARBA" id="ARBA00010923"/>
    </source>
</evidence>
<dbReference type="Proteomes" id="UP000291338">
    <property type="component" value="Unassembled WGS sequence"/>
</dbReference>
<dbReference type="GO" id="GO:0003677">
    <property type="term" value="F:DNA binding"/>
    <property type="evidence" value="ECO:0007669"/>
    <property type="project" value="UniProtKB-KW"/>
</dbReference>
<keyword evidence="3" id="KW-0238">DNA-binding</keyword>
<evidence type="ECO:0000313" key="6">
    <source>
        <dbReference type="Proteomes" id="UP000291338"/>
    </source>
</evidence>
<dbReference type="Gene3D" id="1.10.287.1120">
    <property type="entry name" value="Bipartite methylase S protein"/>
    <property type="match status" value="1"/>
</dbReference>
<evidence type="ECO:0000313" key="5">
    <source>
        <dbReference type="EMBL" id="RZQ53747.1"/>
    </source>
</evidence>